<keyword evidence="2" id="KW-1185">Reference proteome</keyword>
<evidence type="ECO:0000313" key="2">
    <source>
        <dbReference type="Proteomes" id="UP001057427"/>
    </source>
</evidence>
<sequence length="269" mass="30704">MQKALLASVLETRSHLFFDDVVDFNNRVLLMAITSRHIGGRQLGSTKTIERPNNFGWIATGNNPAIMSEMGRRIVDIRMNAKTEDIQNRTFRHPDFMQWLKGNRGEIVHAILTLIAFWLDNGAPKFTERKRASFEDWSEKVGGVLQLAGIEGFLDNRRSTAADMDEAAKKVFVREWNRRFGIGKQVAPIELWSFAFDAELDIVTGNNDDIKKAKFAKTLPTLDGRTWLIKDTKGVDQRIMVRQGMDDDMNVVYYLERLEIEDQPVAQAA</sequence>
<protein>
    <submittedName>
        <fullName evidence="1">Uncharacterized protein</fullName>
    </submittedName>
</protein>
<evidence type="ECO:0000313" key="1">
    <source>
        <dbReference type="EMBL" id="UTC29631.1"/>
    </source>
</evidence>
<proteinExistence type="predicted"/>
<dbReference type="Proteomes" id="UP001057427">
    <property type="component" value="Segment"/>
</dbReference>
<name>A0A9E7ST57_9CAUD</name>
<gene>
    <name evidence="1" type="ORF">BAJUN_00010</name>
</gene>
<organism evidence="1 2">
    <name type="scientific">Brevundimonas phage vB_BgoS-Bajun</name>
    <dbReference type="NCBI Taxonomy" id="2948594"/>
    <lineage>
        <taxon>Viruses</taxon>
        <taxon>Duplodnaviria</taxon>
        <taxon>Heunggongvirae</taxon>
        <taxon>Uroviricota</taxon>
        <taxon>Caudoviricetes</taxon>
        <taxon>Dolichocephalovirinae</taxon>
    </lineage>
</organism>
<reference evidence="1" key="1">
    <citation type="submission" date="2022-05" db="EMBL/GenBank/DDBJ databases">
        <authorList>
            <person name="Friedrich I."/>
            <person name="Poehlein A."/>
            <person name="Schneider D."/>
            <person name="Hertel R."/>
            <person name="Daniel R."/>
        </authorList>
    </citation>
    <scope>NUCLEOTIDE SEQUENCE</scope>
</reference>
<accession>A0A9E7ST57</accession>
<dbReference type="EMBL" id="ON529858">
    <property type="protein sequence ID" value="UTC29631.1"/>
    <property type="molecule type" value="Genomic_DNA"/>
</dbReference>